<dbReference type="Proteomes" id="UP001330812">
    <property type="component" value="Chromosome"/>
</dbReference>
<dbReference type="InterPro" id="IPR029063">
    <property type="entry name" value="SAM-dependent_MTases_sf"/>
</dbReference>
<sequence length="202" mass="21562">MSTPQPPPGAFDSAFDTALDRAFGHPTGLLGRVGGRLMSRANAATERRLVALARLEPDETVLVIGPGPGIGLDEASRLTRKAIGVEPSAEMRALCHERCGDRVELRSGTAADTGSLDASVDAVLSVNNVQLWDDRAAGFAELFRVLRPGGRLLLSAHEKWLPIPRHDLAAEVTAAGFTDLQTWTWEPPGFAPLAAQLRALKP</sequence>
<keyword evidence="3" id="KW-1185">Reference proteome</keyword>
<feature type="domain" description="Methyltransferase type 11" evidence="1">
    <location>
        <begin position="63"/>
        <end position="153"/>
    </location>
</feature>
<evidence type="ECO:0000259" key="1">
    <source>
        <dbReference type="Pfam" id="PF08241"/>
    </source>
</evidence>
<dbReference type="GO" id="GO:0008168">
    <property type="term" value="F:methyltransferase activity"/>
    <property type="evidence" value="ECO:0007669"/>
    <property type="project" value="UniProtKB-KW"/>
</dbReference>
<dbReference type="SUPFAM" id="SSF53335">
    <property type="entry name" value="S-adenosyl-L-methionine-dependent methyltransferases"/>
    <property type="match status" value="1"/>
</dbReference>
<dbReference type="Pfam" id="PF08241">
    <property type="entry name" value="Methyltransf_11"/>
    <property type="match status" value="1"/>
</dbReference>
<dbReference type="Gene3D" id="3.40.50.150">
    <property type="entry name" value="Vaccinia Virus protein VP39"/>
    <property type="match status" value="1"/>
</dbReference>
<organism evidence="2 3">
    <name type="scientific">Amycolatopsis rhabdoformis</name>
    <dbReference type="NCBI Taxonomy" id="1448059"/>
    <lineage>
        <taxon>Bacteria</taxon>
        <taxon>Bacillati</taxon>
        <taxon>Actinomycetota</taxon>
        <taxon>Actinomycetes</taxon>
        <taxon>Pseudonocardiales</taxon>
        <taxon>Pseudonocardiaceae</taxon>
        <taxon>Amycolatopsis</taxon>
    </lineage>
</organism>
<dbReference type="InterPro" id="IPR050508">
    <property type="entry name" value="Methyltransf_Superfamily"/>
</dbReference>
<dbReference type="GO" id="GO:0032259">
    <property type="term" value="P:methylation"/>
    <property type="evidence" value="ECO:0007669"/>
    <property type="project" value="UniProtKB-KW"/>
</dbReference>
<dbReference type="CDD" id="cd02440">
    <property type="entry name" value="AdoMet_MTases"/>
    <property type="match status" value="1"/>
</dbReference>
<dbReference type="PANTHER" id="PTHR42912">
    <property type="entry name" value="METHYLTRANSFERASE"/>
    <property type="match status" value="1"/>
</dbReference>
<gene>
    <name evidence="2" type="ORF">VSH64_22780</name>
</gene>
<proteinExistence type="predicted"/>
<accession>A0ABZ1IMH8</accession>
<evidence type="ECO:0000313" key="3">
    <source>
        <dbReference type="Proteomes" id="UP001330812"/>
    </source>
</evidence>
<dbReference type="RefSeq" id="WP_326837676.1">
    <property type="nucleotide sequence ID" value="NZ_CP142149.1"/>
</dbReference>
<keyword evidence="2" id="KW-0489">Methyltransferase</keyword>
<protein>
    <submittedName>
        <fullName evidence="2">Class I SAM-dependent methyltransferase</fullName>
    </submittedName>
</protein>
<dbReference type="InterPro" id="IPR013216">
    <property type="entry name" value="Methyltransf_11"/>
</dbReference>
<name>A0ABZ1IMH8_9PSEU</name>
<evidence type="ECO:0000313" key="2">
    <source>
        <dbReference type="EMBL" id="WSE34868.1"/>
    </source>
</evidence>
<keyword evidence="2" id="KW-0808">Transferase</keyword>
<reference evidence="2 3" key="1">
    <citation type="journal article" date="2015" name="Int. J. Syst. Evol. Microbiol.">
        <title>Amycolatopsis rhabdoformis sp. nov., an actinomycete isolated from a tropical forest soil.</title>
        <authorList>
            <person name="Souza W.R."/>
            <person name="Silva R.E."/>
            <person name="Goodfellow M."/>
            <person name="Busarakam K."/>
            <person name="Figueiro F.S."/>
            <person name="Ferreira D."/>
            <person name="Rodrigues-Filho E."/>
            <person name="Moraes L.A.B."/>
            <person name="Zucchi T.D."/>
        </authorList>
    </citation>
    <scope>NUCLEOTIDE SEQUENCE [LARGE SCALE GENOMIC DNA]</scope>
    <source>
        <strain evidence="2 3">NCIMB 14900</strain>
    </source>
</reference>
<dbReference type="EMBL" id="CP142149">
    <property type="protein sequence ID" value="WSE34868.1"/>
    <property type="molecule type" value="Genomic_DNA"/>
</dbReference>